<dbReference type="Gene3D" id="3.40.50.10490">
    <property type="entry name" value="Glucose-6-phosphate isomerase like protein, domain 1"/>
    <property type="match status" value="1"/>
</dbReference>
<dbReference type="InterPro" id="IPR000281">
    <property type="entry name" value="HTH_RpiR"/>
</dbReference>
<dbReference type="PANTHER" id="PTHR30514">
    <property type="entry name" value="GLUCOKINASE"/>
    <property type="match status" value="1"/>
</dbReference>
<dbReference type="InterPro" id="IPR047640">
    <property type="entry name" value="RpiR-like"/>
</dbReference>
<dbReference type="PANTHER" id="PTHR30514:SF18">
    <property type="entry name" value="RPIR-FAMILY TRANSCRIPTIONAL REGULATOR"/>
    <property type="match status" value="1"/>
</dbReference>
<dbReference type="AlphaFoldDB" id="A0A255YVH6"/>
<dbReference type="PROSITE" id="PS51071">
    <property type="entry name" value="HTH_RPIR"/>
    <property type="match status" value="1"/>
</dbReference>
<dbReference type="GO" id="GO:1901135">
    <property type="term" value="P:carbohydrate derivative metabolic process"/>
    <property type="evidence" value="ECO:0007669"/>
    <property type="project" value="InterPro"/>
</dbReference>
<dbReference type="SUPFAM" id="SSF53697">
    <property type="entry name" value="SIS domain"/>
    <property type="match status" value="1"/>
</dbReference>
<accession>A0A255YVH6</accession>
<dbReference type="Gene3D" id="1.10.10.10">
    <property type="entry name" value="Winged helix-like DNA-binding domain superfamily/Winged helix DNA-binding domain"/>
    <property type="match status" value="1"/>
</dbReference>
<evidence type="ECO:0000313" key="3">
    <source>
        <dbReference type="Proteomes" id="UP000216991"/>
    </source>
</evidence>
<feature type="domain" description="HTH rpiR-type" evidence="1">
    <location>
        <begin position="3"/>
        <end position="79"/>
    </location>
</feature>
<gene>
    <name evidence="2" type="ORF">CHU93_02985</name>
</gene>
<keyword evidence="3" id="KW-1185">Reference proteome</keyword>
<evidence type="ECO:0000259" key="1">
    <source>
        <dbReference type="PROSITE" id="PS51071"/>
    </source>
</evidence>
<name>A0A255YVH6_9SPHN</name>
<dbReference type="GO" id="GO:0003700">
    <property type="term" value="F:DNA-binding transcription factor activity"/>
    <property type="evidence" value="ECO:0007669"/>
    <property type="project" value="InterPro"/>
</dbReference>
<dbReference type="EMBL" id="NOXT01000075">
    <property type="protein sequence ID" value="OYQ33218.1"/>
    <property type="molecule type" value="Genomic_DNA"/>
</dbReference>
<organism evidence="2 3">
    <name type="scientific">Sandarakinorhabdus cyanobacteriorum</name>
    <dbReference type="NCBI Taxonomy" id="1981098"/>
    <lineage>
        <taxon>Bacteria</taxon>
        <taxon>Pseudomonadati</taxon>
        <taxon>Pseudomonadota</taxon>
        <taxon>Alphaproteobacteria</taxon>
        <taxon>Sphingomonadales</taxon>
        <taxon>Sphingosinicellaceae</taxon>
        <taxon>Sandarakinorhabdus</taxon>
    </lineage>
</organism>
<dbReference type="InterPro" id="IPR046348">
    <property type="entry name" value="SIS_dom_sf"/>
</dbReference>
<proteinExistence type="predicted"/>
<sequence>MSTRVAQRLAERYDRLTVSERMIAGWMADNLAQLPFETAASIGQRVGVSAMTVARLVKSLGYDNLAALKDELRGQARDAPWLLTRPAPSADARLQAETAAIAGVYAQAETPEWAAVVALLATAPQVRVAGFQTEAGLAAGFARHLSYVRPQVASIDIAAGIHEELVDAGPHDLFLLVDVRRYSRHFRLLAERVAAAGRPLVVITDPYCPWARDVTPHILTAEVALGHFWDMNTALASLLNLLVDGVVQKIGPELVHQRLAKLAENYSDFIGFQGRSRQASLAVDPPAP</sequence>
<dbReference type="GO" id="GO:0003677">
    <property type="term" value="F:DNA binding"/>
    <property type="evidence" value="ECO:0007669"/>
    <property type="project" value="InterPro"/>
</dbReference>
<dbReference type="OrthoDB" id="8582409at2"/>
<protein>
    <recommendedName>
        <fullName evidence="1">HTH rpiR-type domain-containing protein</fullName>
    </recommendedName>
</protein>
<dbReference type="GO" id="GO:0097367">
    <property type="term" value="F:carbohydrate derivative binding"/>
    <property type="evidence" value="ECO:0007669"/>
    <property type="project" value="InterPro"/>
</dbReference>
<dbReference type="RefSeq" id="WP_094472702.1">
    <property type="nucleotide sequence ID" value="NZ_NOXT01000075.1"/>
</dbReference>
<dbReference type="Proteomes" id="UP000216991">
    <property type="component" value="Unassembled WGS sequence"/>
</dbReference>
<dbReference type="InterPro" id="IPR036388">
    <property type="entry name" value="WH-like_DNA-bd_sf"/>
</dbReference>
<evidence type="ECO:0000313" key="2">
    <source>
        <dbReference type="EMBL" id="OYQ33218.1"/>
    </source>
</evidence>
<dbReference type="InterPro" id="IPR009057">
    <property type="entry name" value="Homeodomain-like_sf"/>
</dbReference>
<comment type="caution">
    <text evidence="2">The sequence shown here is derived from an EMBL/GenBank/DDBJ whole genome shotgun (WGS) entry which is preliminary data.</text>
</comment>
<reference evidence="2 3" key="1">
    <citation type="submission" date="2017-07" db="EMBL/GenBank/DDBJ databases">
        <title>Sandarakinorhabdus cyanobacteriorum sp. nov., a novel bacterium isolated from cyanobacterial aggregates in a eutrophic lake.</title>
        <authorList>
            <person name="Cai H."/>
        </authorList>
    </citation>
    <scope>NUCLEOTIDE SEQUENCE [LARGE SCALE GENOMIC DNA]</scope>
    <source>
        <strain evidence="2 3">TH057</strain>
    </source>
</reference>
<dbReference type="SUPFAM" id="SSF46689">
    <property type="entry name" value="Homeodomain-like"/>
    <property type="match status" value="1"/>
</dbReference>